<proteinExistence type="predicted"/>
<protein>
    <submittedName>
        <fullName evidence="2">Uncharacterized protein</fullName>
    </submittedName>
</protein>
<feature type="compositionally biased region" description="Low complexity" evidence="1">
    <location>
        <begin position="75"/>
        <end position="88"/>
    </location>
</feature>
<feature type="region of interest" description="Disordered" evidence="1">
    <location>
        <begin position="52"/>
        <end position="89"/>
    </location>
</feature>
<evidence type="ECO:0000313" key="2">
    <source>
        <dbReference type="EMBL" id="KAH0564188.1"/>
    </source>
</evidence>
<reference evidence="2 3" key="1">
    <citation type="journal article" date="2021" name="J. Hered.">
        <title>A chromosome-level genome assembly of the parasitoid wasp, Cotesia glomerata (Hymenoptera: Braconidae).</title>
        <authorList>
            <person name="Pinto B.J."/>
            <person name="Weis J.J."/>
            <person name="Gamble T."/>
            <person name="Ode P.J."/>
            <person name="Paul R."/>
            <person name="Zaspel J.M."/>
        </authorList>
    </citation>
    <scope>NUCLEOTIDE SEQUENCE [LARGE SCALE GENOMIC DNA]</scope>
    <source>
        <strain evidence="2">CgM1</strain>
    </source>
</reference>
<accession>A0AAV7J0D7</accession>
<evidence type="ECO:0000313" key="3">
    <source>
        <dbReference type="Proteomes" id="UP000826195"/>
    </source>
</evidence>
<gene>
    <name evidence="2" type="ORF">KQX54_010075</name>
</gene>
<dbReference type="Proteomes" id="UP000826195">
    <property type="component" value="Unassembled WGS sequence"/>
</dbReference>
<dbReference type="EMBL" id="JAHXZJ010000002">
    <property type="protein sequence ID" value="KAH0564188.1"/>
    <property type="molecule type" value="Genomic_DNA"/>
</dbReference>
<evidence type="ECO:0000256" key="1">
    <source>
        <dbReference type="SAM" id="MobiDB-lite"/>
    </source>
</evidence>
<comment type="caution">
    <text evidence="2">The sequence shown here is derived from an EMBL/GenBank/DDBJ whole genome shotgun (WGS) entry which is preliminary data.</text>
</comment>
<name>A0AAV7J0D7_COTGL</name>
<dbReference type="AlphaFoldDB" id="A0AAV7J0D7"/>
<organism evidence="2 3">
    <name type="scientific">Cotesia glomerata</name>
    <name type="common">Lepidopteran parasitic wasp</name>
    <name type="synonym">Apanteles glomeratus</name>
    <dbReference type="NCBI Taxonomy" id="32391"/>
    <lineage>
        <taxon>Eukaryota</taxon>
        <taxon>Metazoa</taxon>
        <taxon>Ecdysozoa</taxon>
        <taxon>Arthropoda</taxon>
        <taxon>Hexapoda</taxon>
        <taxon>Insecta</taxon>
        <taxon>Pterygota</taxon>
        <taxon>Neoptera</taxon>
        <taxon>Endopterygota</taxon>
        <taxon>Hymenoptera</taxon>
        <taxon>Apocrita</taxon>
        <taxon>Ichneumonoidea</taxon>
        <taxon>Braconidae</taxon>
        <taxon>Microgastrinae</taxon>
        <taxon>Cotesia</taxon>
    </lineage>
</organism>
<sequence length="104" mass="12383">MRDVAIRVRLWFLNFFSLSDWWRTERRTKEERILQELLETLKALFPGESIAQRINGSSNNDQHQQEQSQDDNQDKTQNQQQEQEQQLQMATTNIIENPCCCIAQ</sequence>
<keyword evidence="3" id="KW-1185">Reference proteome</keyword>
<feature type="compositionally biased region" description="Low complexity" evidence="1">
    <location>
        <begin position="57"/>
        <end position="67"/>
    </location>
</feature>